<feature type="compositionally biased region" description="Polar residues" evidence="1">
    <location>
        <begin position="9"/>
        <end position="23"/>
    </location>
</feature>
<feature type="domain" description="Gp5/Type VI secretion system Vgr protein OB-fold" evidence="2">
    <location>
        <begin position="22"/>
        <end position="87"/>
    </location>
</feature>
<evidence type="ECO:0000256" key="1">
    <source>
        <dbReference type="SAM" id="MobiDB-lite"/>
    </source>
</evidence>
<dbReference type="InterPro" id="IPR037026">
    <property type="entry name" value="Vgr_OB-fold_dom_sf"/>
</dbReference>
<reference evidence="4" key="1">
    <citation type="submission" date="2016-10" db="EMBL/GenBank/DDBJ databases">
        <authorList>
            <person name="Varghese N."/>
            <person name="Submissions S."/>
        </authorList>
    </citation>
    <scope>NUCLEOTIDE SEQUENCE [LARGE SCALE GENOMIC DNA]</scope>
    <source>
        <strain evidence="4">DSM 9751</strain>
    </source>
</reference>
<keyword evidence="4" id="KW-1185">Reference proteome</keyword>
<evidence type="ECO:0000313" key="3">
    <source>
        <dbReference type="EMBL" id="SEC24678.1"/>
    </source>
</evidence>
<proteinExistence type="predicted"/>
<gene>
    <name evidence="3" type="ORF">SAMN05216178_3966</name>
</gene>
<dbReference type="RefSeq" id="WP_092316310.1">
    <property type="nucleotide sequence ID" value="NZ_FNTJ01000001.1"/>
</dbReference>
<protein>
    <recommendedName>
        <fullName evidence="2">Gp5/Type VI secretion system Vgr protein OB-fold domain-containing protein</fullName>
    </recommendedName>
</protein>
<dbReference type="SUPFAM" id="SSF69255">
    <property type="entry name" value="gp5 N-terminal domain-like"/>
    <property type="match status" value="1"/>
</dbReference>
<accession>A0A1H4QYN2</accession>
<dbReference type="Pfam" id="PF04717">
    <property type="entry name" value="Phage_base_V"/>
    <property type="match status" value="1"/>
</dbReference>
<evidence type="ECO:0000313" key="4">
    <source>
        <dbReference type="Proteomes" id="UP000198982"/>
    </source>
</evidence>
<dbReference type="AlphaFoldDB" id="A0A1H4QYN2"/>
<feature type="region of interest" description="Disordered" evidence="1">
    <location>
        <begin position="1"/>
        <end position="23"/>
    </location>
</feature>
<name>A0A1H4QYN2_9PSED</name>
<dbReference type="Gene3D" id="2.40.50.230">
    <property type="entry name" value="Gp5 N-terminal domain"/>
    <property type="match status" value="1"/>
</dbReference>
<organism evidence="3 4">
    <name type="scientific">Pseudomonas saponiphila</name>
    <dbReference type="NCBI Taxonomy" id="556534"/>
    <lineage>
        <taxon>Bacteria</taxon>
        <taxon>Pseudomonadati</taxon>
        <taxon>Pseudomonadota</taxon>
        <taxon>Gammaproteobacteria</taxon>
        <taxon>Pseudomonadales</taxon>
        <taxon>Pseudomonadaceae</taxon>
        <taxon>Pseudomonas</taxon>
    </lineage>
</organism>
<evidence type="ECO:0000259" key="2">
    <source>
        <dbReference type="Pfam" id="PF04717"/>
    </source>
</evidence>
<dbReference type="EMBL" id="FNTJ01000001">
    <property type="protein sequence ID" value="SEC24678.1"/>
    <property type="molecule type" value="Genomic_DNA"/>
</dbReference>
<dbReference type="InterPro" id="IPR006531">
    <property type="entry name" value="Gp5/Vgr_OB"/>
</dbReference>
<sequence length="202" mass="20874">MNIADFANSMRQQGNSDMTGPRTGTITSYDKVNGVVKVAIQPEGRETNWIKLDSPGVGNGWGVQIGPQIGDEVTVTFDSSDPNLGKVTARHTNSLNLALPVPSGEVWLVHSTGSLLKFNTDGSVTLHTVGALGVHSDESITYDAPQHAFTGGPVSMDHTLTVTDGTGVVVSGGDVKADTISLKTHRTSGVTPGAGTSGVPVP</sequence>
<dbReference type="Proteomes" id="UP000198982">
    <property type="component" value="Unassembled WGS sequence"/>
</dbReference>